<dbReference type="GO" id="GO:0072557">
    <property type="term" value="C:IPAF inflammasome complex"/>
    <property type="evidence" value="ECO:0007669"/>
    <property type="project" value="TreeGrafter"/>
</dbReference>
<dbReference type="InterPro" id="IPR002398">
    <property type="entry name" value="Pept_C14"/>
</dbReference>
<gene>
    <name evidence="4" type="primary">LOC110214949</name>
</gene>
<dbReference type="SUPFAM" id="SSF52129">
    <property type="entry name" value="Caspase-like"/>
    <property type="match status" value="1"/>
</dbReference>
<dbReference type="GO" id="GO:0097169">
    <property type="term" value="C:AIM2 inflammasome complex"/>
    <property type="evidence" value="ECO:0007669"/>
    <property type="project" value="TreeGrafter"/>
</dbReference>
<evidence type="ECO:0000259" key="2">
    <source>
        <dbReference type="PROSITE" id="PS50208"/>
    </source>
</evidence>
<protein>
    <submittedName>
        <fullName evidence="4">Caspase-1-like</fullName>
    </submittedName>
</protein>
<accession>A0A6P5L206</accession>
<dbReference type="PRINTS" id="PR00376">
    <property type="entry name" value="IL1BCENZYME"/>
</dbReference>
<sequence>MIYPIMEKGVHKLQALIICNIEFDHLPEQSGAEHDVLGMTERLKDLGYNVDVKENLTAQITFLGELMKWVLSSSSSS</sequence>
<dbReference type="Gene3D" id="3.40.50.1460">
    <property type="match status" value="1"/>
</dbReference>
<dbReference type="Proteomes" id="UP000515140">
    <property type="component" value="Unplaced"/>
</dbReference>
<evidence type="ECO:0000313" key="3">
    <source>
        <dbReference type="Proteomes" id="UP000515140"/>
    </source>
</evidence>
<dbReference type="PANTHER" id="PTHR47901">
    <property type="entry name" value="CASPASE RECRUITMENT DOMAIN-CONTAINING PROTEIN 18"/>
    <property type="match status" value="1"/>
</dbReference>
<dbReference type="AlphaFoldDB" id="A0A6P5L206"/>
<comment type="similarity">
    <text evidence="1">Belongs to the peptidase C14A family.</text>
</comment>
<evidence type="ECO:0000313" key="4">
    <source>
        <dbReference type="RefSeq" id="XP_020851757.1"/>
    </source>
</evidence>
<name>A0A6P5L206_PHACI</name>
<dbReference type="Pfam" id="PF00656">
    <property type="entry name" value="Peptidase_C14"/>
    <property type="match status" value="1"/>
</dbReference>
<dbReference type="KEGG" id="pcw:110214949"/>
<dbReference type="GO" id="GO:0004197">
    <property type="term" value="F:cysteine-type endopeptidase activity"/>
    <property type="evidence" value="ECO:0007669"/>
    <property type="project" value="InterPro"/>
</dbReference>
<keyword evidence="3" id="KW-1185">Reference proteome</keyword>
<dbReference type="GeneID" id="110214949"/>
<dbReference type="InParanoid" id="A0A6P5L206"/>
<proteinExistence type="inferred from homology"/>
<dbReference type="GO" id="GO:0006508">
    <property type="term" value="P:proteolysis"/>
    <property type="evidence" value="ECO:0007669"/>
    <property type="project" value="InterPro"/>
</dbReference>
<reference evidence="4" key="1">
    <citation type="submission" date="2025-08" db="UniProtKB">
        <authorList>
            <consortium name="RefSeq"/>
        </authorList>
    </citation>
    <scope>IDENTIFICATION</scope>
    <source>
        <tissue evidence="4">Spleen</tissue>
    </source>
</reference>
<dbReference type="InterPro" id="IPR015917">
    <property type="entry name" value="Pept_C14A"/>
</dbReference>
<dbReference type="InterPro" id="IPR011600">
    <property type="entry name" value="Pept_C14_caspase"/>
</dbReference>
<dbReference type="PROSITE" id="PS50208">
    <property type="entry name" value="CASPASE_P20"/>
    <property type="match status" value="1"/>
</dbReference>
<evidence type="ECO:0000256" key="1">
    <source>
        <dbReference type="ARBA" id="ARBA00010134"/>
    </source>
</evidence>
<organism evidence="3 4">
    <name type="scientific">Phascolarctos cinereus</name>
    <name type="common">Koala</name>
    <dbReference type="NCBI Taxonomy" id="38626"/>
    <lineage>
        <taxon>Eukaryota</taxon>
        <taxon>Metazoa</taxon>
        <taxon>Chordata</taxon>
        <taxon>Craniata</taxon>
        <taxon>Vertebrata</taxon>
        <taxon>Euteleostomi</taxon>
        <taxon>Mammalia</taxon>
        <taxon>Metatheria</taxon>
        <taxon>Diprotodontia</taxon>
        <taxon>Phascolarctidae</taxon>
        <taxon>Phascolarctos</taxon>
    </lineage>
</organism>
<feature type="domain" description="Caspase family p20" evidence="2">
    <location>
        <begin position="15"/>
        <end position="59"/>
    </location>
</feature>
<dbReference type="RefSeq" id="XP_020851757.1">
    <property type="nucleotide sequence ID" value="XM_020996098.1"/>
</dbReference>
<dbReference type="InterPro" id="IPR001309">
    <property type="entry name" value="Pept_C14_p20"/>
</dbReference>
<dbReference type="PANTHER" id="PTHR47901:SF3">
    <property type="entry name" value="CASPASE-1"/>
    <property type="match status" value="1"/>
</dbReference>
<dbReference type="InterPro" id="IPR029030">
    <property type="entry name" value="Caspase-like_dom_sf"/>
</dbReference>
<dbReference type="GO" id="GO:0050727">
    <property type="term" value="P:regulation of inflammatory response"/>
    <property type="evidence" value="ECO:0007669"/>
    <property type="project" value="TreeGrafter"/>
</dbReference>
<dbReference type="GO" id="GO:0072559">
    <property type="term" value="C:NLRP3 inflammasome complex"/>
    <property type="evidence" value="ECO:0007669"/>
    <property type="project" value="TreeGrafter"/>
</dbReference>